<gene>
    <name evidence="1" type="ORF">PIL02S_03359</name>
</gene>
<name>A0A2W0C672_9BACL</name>
<proteinExistence type="predicted"/>
<accession>A0A2W0C672</accession>
<dbReference type="EMBL" id="PRLG01000020">
    <property type="protein sequence ID" value="PYY28213.1"/>
    <property type="molecule type" value="Genomic_DNA"/>
</dbReference>
<reference evidence="1 2" key="1">
    <citation type="submission" date="2018-01" db="EMBL/GenBank/DDBJ databases">
        <title>Genome sequence of the PGP bacterium Paenibacillus illinoisensis E3.</title>
        <authorList>
            <person name="Rolli E."/>
            <person name="Marasco R."/>
            <person name="Bessem C."/>
            <person name="Michoud G."/>
            <person name="Gaiarsa S."/>
            <person name="Borin S."/>
            <person name="Daffonchio D."/>
        </authorList>
    </citation>
    <scope>NUCLEOTIDE SEQUENCE [LARGE SCALE GENOMIC DNA]</scope>
    <source>
        <strain evidence="1 2">E3</strain>
    </source>
</reference>
<organism evidence="1 2">
    <name type="scientific">Paenibacillus illinoisensis</name>
    <dbReference type="NCBI Taxonomy" id="59845"/>
    <lineage>
        <taxon>Bacteria</taxon>
        <taxon>Bacillati</taxon>
        <taxon>Bacillota</taxon>
        <taxon>Bacilli</taxon>
        <taxon>Bacillales</taxon>
        <taxon>Paenibacillaceae</taxon>
        <taxon>Paenibacillus</taxon>
    </lineage>
</organism>
<dbReference type="Proteomes" id="UP000247459">
    <property type="component" value="Unassembled WGS sequence"/>
</dbReference>
<evidence type="ECO:0000313" key="2">
    <source>
        <dbReference type="Proteomes" id="UP000247459"/>
    </source>
</evidence>
<comment type="caution">
    <text evidence="1">The sequence shown here is derived from an EMBL/GenBank/DDBJ whole genome shotgun (WGS) entry which is preliminary data.</text>
</comment>
<sequence>MYEQQLDESDLVPTQNEEGATHVKILHCLRNVPVTIGETYELHLKQYDDCAAVEEELYIIDDNGKENHTFWICCKKEFFTSNK</sequence>
<dbReference type="AlphaFoldDB" id="A0A2W0C672"/>
<protein>
    <submittedName>
        <fullName evidence="1">Uncharacterized protein</fullName>
    </submittedName>
</protein>
<evidence type="ECO:0000313" key="1">
    <source>
        <dbReference type="EMBL" id="PYY28213.1"/>
    </source>
</evidence>